<evidence type="ECO:0000313" key="2">
    <source>
        <dbReference type="Proteomes" id="UP001234178"/>
    </source>
</evidence>
<evidence type="ECO:0000313" key="1">
    <source>
        <dbReference type="EMBL" id="KAK4021256.1"/>
    </source>
</evidence>
<organism evidence="1 2">
    <name type="scientific">Daphnia magna</name>
    <dbReference type="NCBI Taxonomy" id="35525"/>
    <lineage>
        <taxon>Eukaryota</taxon>
        <taxon>Metazoa</taxon>
        <taxon>Ecdysozoa</taxon>
        <taxon>Arthropoda</taxon>
        <taxon>Crustacea</taxon>
        <taxon>Branchiopoda</taxon>
        <taxon>Diplostraca</taxon>
        <taxon>Cladocera</taxon>
        <taxon>Anomopoda</taxon>
        <taxon>Daphniidae</taxon>
        <taxon>Daphnia</taxon>
    </lineage>
</organism>
<keyword evidence="2" id="KW-1185">Reference proteome</keyword>
<dbReference type="Proteomes" id="UP001234178">
    <property type="component" value="Unassembled WGS sequence"/>
</dbReference>
<comment type="caution">
    <text evidence="1">The sequence shown here is derived from an EMBL/GenBank/DDBJ whole genome shotgun (WGS) entry which is preliminary data.</text>
</comment>
<sequence>MLEENMLVYDYAMKAGSSNKVTINRQMLREARLACNRYKLSLAKKRSHQEEQKKRRSFKRKLEAEAQAVKRNLARFTADNNSVALVSAERLREIDTQLAKS</sequence>
<reference evidence="1 2" key="1">
    <citation type="journal article" date="2023" name="Nucleic Acids Res.">
        <title>The hologenome of Daphnia magna reveals possible DNA methylation and microbiome-mediated evolution of the host genome.</title>
        <authorList>
            <person name="Chaturvedi A."/>
            <person name="Li X."/>
            <person name="Dhandapani V."/>
            <person name="Marshall H."/>
            <person name="Kissane S."/>
            <person name="Cuenca-Cambronero M."/>
            <person name="Asole G."/>
            <person name="Calvet F."/>
            <person name="Ruiz-Romero M."/>
            <person name="Marangio P."/>
            <person name="Guigo R."/>
            <person name="Rago D."/>
            <person name="Mirbahai L."/>
            <person name="Eastwood N."/>
            <person name="Colbourne J.K."/>
            <person name="Zhou J."/>
            <person name="Mallon E."/>
            <person name="Orsini L."/>
        </authorList>
    </citation>
    <scope>NUCLEOTIDE SEQUENCE [LARGE SCALE GENOMIC DNA]</scope>
    <source>
        <strain evidence="1">LRV0_1</strain>
    </source>
</reference>
<name>A0ABR0A807_9CRUS</name>
<proteinExistence type="predicted"/>
<dbReference type="EMBL" id="JAOYFB010000036">
    <property type="protein sequence ID" value="KAK4021256.1"/>
    <property type="molecule type" value="Genomic_DNA"/>
</dbReference>
<gene>
    <name evidence="1" type="ORF">OUZ56_003175</name>
</gene>
<accession>A0ABR0A807</accession>
<protein>
    <submittedName>
        <fullName evidence="1">Uncharacterized protein</fullName>
    </submittedName>
</protein>